<dbReference type="Gene3D" id="3.40.50.1110">
    <property type="entry name" value="SGNH hydrolase"/>
    <property type="match status" value="1"/>
</dbReference>
<dbReference type="SUPFAM" id="SSF52266">
    <property type="entry name" value="SGNH hydrolase"/>
    <property type="match status" value="1"/>
</dbReference>
<proteinExistence type="predicted"/>
<dbReference type="EMBL" id="JASNQZ010000010">
    <property type="protein sequence ID" value="KAL0953042.1"/>
    <property type="molecule type" value="Genomic_DNA"/>
</dbReference>
<protein>
    <recommendedName>
        <fullName evidence="3">SGNH hydrolase-type esterase domain-containing protein</fullName>
    </recommendedName>
</protein>
<feature type="domain" description="SGNH hydrolase-type esterase" evidence="3">
    <location>
        <begin position="155"/>
        <end position="340"/>
    </location>
</feature>
<feature type="region of interest" description="Disordered" evidence="1">
    <location>
        <begin position="365"/>
        <end position="387"/>
    </location>
</feature>
<feature type="chain" id="PRO_5045045133" description="SGNH hydrolase-type esterase domain-containing protein" evidence="2">
    <location>
        <begin position="18"/>
        <end position="455"/>
    </location>
</feature>
<dbReference type="InterPro" id="IPR013830">
    <property type="entry name" value="SGNH_hydro"/>
</dbReference>
<dbReference type="Proteomes" id="UP001556367">
    <property type="component" value="Unassembled WGS sequence"/>
</dbReference>
<dbReference type="Pfam" id="PF13472">
    <property type="entry name" value="Lipase_GDSL_2"/>
    <property type="match status" value="1"/>
</dbReference>
<feature type="signal peptide" evidence="2">
    <location>
        <begin position="1"/>
        <end position="17"/>
    </location>
</feature>
<dbReference type="InterPro" id="IPR052762">
    <property type="entry name" value="PCW_deacetylase/CE"/>
</dbReference>
<evidence type="ECO:0000259" key="3">
    <source>
        <dbReference type="Pfam" id="PF13472"/>
    </source>
</evidence>
<gene>
    <name evidence="4" type="ORF">HGRIS_007244</name>
</gene>
<evidence type="ECO:0000256" key="2">
    <source>
        <dbReference type="SAM" id="SignalP"/>
    </source>
</evidence>
<dbReference type="PANTHER" id="PTHR37834">
    <property type="entry name" value="GDSL-LIKE LIPASE/ACYLHYDROLASE DOMAIN PROTEIN (AFU_ORTHOLOGUE AFUA_2G00620)"/>
    <property type="match status" value="1"/>
</dbReference>
<dbReference type="PANTHER" id="PTHR37834:SF2">
    <property type="entry name" value="ESTERASE, SGNH HYDROLASE-TYPE"/>
    <property type="match status" value="1"/>
</dbReference>
<evidence type="ECO:0000313" key="5">
    <source>
        <dbReference type="Proteomes" id="UP001556367"/>
    </source>
</evidence>
<evidence type="ECO:0000256" key="1">
    <source>
        <dbReference type="SAM" id="MobiDB-lite"/>
    </source>
</evidence>
<organism evidence="4 5">
    <name type="scientific">Hohenbuehelia grisea</name>
    <dbReference type="NCBI Taxonomy" id="104357"/>
    <lineage>
        <taxon>Eukaryota</taxon>
        <taxon>Fungi</taxon>
        <taxon>Dikarya</taxon>
        <taxon>Basidiomycota</taxon>
        <taxon>Agaricomycotina</taxon>
        <taxon>Agaricomycetes</taxon>
        <taxon>Agaricomycetidae</taxon>
        <taxon>Agaricales</taxon>
        <taxon>Pleurotineae</taxon>
        <taxon>Pleurotaceae</taxon>
        <taxon>Hohenbuehelia</taxon>
    </lineage>
</organism>
<reference evidence="5" key="1">
    <citation type="submission" date="2024-06" db="EMBL/GenBank/DDBJ databases">
        <title>Multi-omics analyses provide insights into the biosynthesis of the anticancer antibiotic pleurotin in Hohenbuehelia grisea.</title>
        <authorList>
            <person name="Weaver J.A."/>
            <person name="Alberti F."/>
        </authorList>
    </citation>
    <scope>NUCLEOTIDE SEQUENCE [LARGE SCALE GENOMIC DNA]</scope>
    <source>
        <strain evidence="5">T-177</strain>
    </source>
</reference>
<sequence length="455" mass="48771">MQFAWFTALLLTAAAAASPNTDVEARATQVIQPSSSLIWYHGRWDDIPSTWWPGSGFKLSFSKAPSTLILNIGSSASSPPIIASTRFGSSGAWTTVNLNAGANTIPVTVSAGSPVVFDVVTQMEGGNARLELTSIEIDAAAQLTTYTPSQYAFEFIGDSISAGYNDPRGVVDAYSFKTGDNFKAEHNQITQSGICMTDDACYSGGRGMSYLYFRTQNSAYVYLTGNTTTAWDFKKYKVAPTHIFINLGTNDNSFSHTGTAFSNVFVSFLKNLRTVHPKAPVFILRPFGWTSATGVTYYFQAEFDAVAAALPDNNMFVVDTKGWIRPGDTVDGTHPTPDGHTNLATQLTNYLVNFGLKLPGGPPISSTSSTTVTSSTKTSSTAAPTSTQVAQKWGQCGGIGVRVDLLSLISSNSLIVHRSEGLCVWDHLHGLERLLLAVSLSSHIVTGSGESDDER</sequence>
<keyword evidence="5" id="KW-1185">Reference proteome</keyword>
<dbReference type="InterPro" id="IPR036514">
    <property type="entry name" value="SGNH_hydro_sf"/>
</dbReference>
<name>A0ABR3JC44_9AGAR</name>
<evidence type="ECO:0000313" key="4">
    <source>
        <dbReference type="EMBL" id="KAL0953042.1"/>
    </source>
</evidence>
<accession>A0ABR3JC44</accession>
<comment type="caution">
    <text evidence="4">The sequence shown here is derived from an EMBL/GenBank/DDBJ whole genome shotgun (WGS) entry which is preliminary data.</text>
</comment>
<dbReference type="Gene3D" id="2.60.120.260">
    <property type="entry name" value="Galactose-binding domain-like"/>
    <property type="match status" value="1"/>
</dbReference>
<keyword evidence="2" id="KW-0732">Signal</keyword>